<comment type="similarity">
    <text evidence="1 3">Belongs to the GcvH family.</text>
</comment>
<dbReference type="InterPro" id="IPR000089">
    <property type="entry name" value="Biotin_lipoyl"/>
</dbReference>
<reference evidence="6 7" key="1">
    <citation type="submission" date="2016-12" db="EMBL/GenBank/DDBJ databases">
        <authorList>
            <person name="Song W.-J."/>
            <person name="Kurnit D.M."/>
        </authorList>
    </citation>
    <scope>NUCLEOTIDE SEQUENCE [LARGE SCALE GENOMIC DNA]</scope>
    <source>
        <strain evidence="6 7">DSM 11393</strain>
    </source>
</reference>
<dbReference type="PROSITE" id="PS50968">
    <property type="entry name" value="BIOTINYL_LIPOYL"/>
    <property type="match status" value="1"/>
</dbReference>
<dbReference type="PANTHER" id="PTHR11715">
    <property type="entry name" value="GLYCINE CLEAVAGE SYSTEM H PROTEIN"/>
    <property type="match status" value="1"/>
</dbReference>
<evidence type="ECO:0000256" key="2">
    <source>
        <dbReference type="ARBA" id="ARBA00022823"/>
    </source>
</evidence>
<evidence type="ECO:0000259" key="5">
    <source>
        <dbReference type="PROSITE" id="PS50968"/>
    </source>
</evidence>
<dbReference type="NCBIfam" id="TIGR00527">
    <property type="entry name" value="gcvH"/>
    <property type="match status" value="1"/>
</dbReference>
<evidence type="ECO:0000313" key="6">
    <source>
        <dbReference type="EMBL" id="SHN71122.1"/>
    </source>
</evidence>
<keyword evidence="2 3" id="KW-0450">Lipoyl</keyword>
<dbReference type="InterPro" id="IPR033753">
    <property type="entry name" value="GCV_H/Fam206"/>
</dbReference>
<dbReference type="OrthoDB" id="9796712at2"/>
<comment type="cofactor">
    <cofactor evidence="3">
        <name>(R)-lipoate</name>
        <dbReference type="ChEBI" id="CHEBI:83088"/>
    </cofactor>
    <text evidence="3">Binds 1 lipoyl cofactor covalently.</text>
</comment>
<dbReference type="EMBL" id="FRDI01000014">
    <property type="protein sequence ID" value="SHN71122.1"/>
    <property type="molecule type" value="Genomic_DNA"/>
</dbReference>
<dbReference type="CDD" id="cd06848">
    <property type="entry name" value="GCS_H"/>
    <property type="match status" value="1"/>
</dbReference>
<comment type="function">
    <text evidence="3">The glycine cleavage system catalyzes the degradation of glycine. The H protein shuttles the methylamine group of glycine from the P protein to the T protein.</text>
</comment>
<dbReference type="STRING" id="1121455.SAMN02745728_02146"/>
<evidence type="ECO:0000313" key="7">
    <source>
        <dbReference type="Proteomes" id="UP000186469"/>
    </source>
</evidence>
<name>A0A1M7TK38_9BACT</name>
<dbReference type="HAMAP" id="MF_00272">
    <property type="entry name" value="GcvH"/>
    <property type="match status" value="1"/>
</dbReference>
<dbReference type="InterPro" id="IPR011053">
    <property type="entry name" value="Single_hybrid_motif"/>
</dbReference>
<gene>
    <name evidence="3" type="primary">gcvH</name>
    <name evidence="6" type="ORF">SAMN02745728_02146</name>
</gene>
<dbReference type="Gene3D" id="2.40.50.100">
    <property type="match status" value="1"/>
</dbReference>
<proteinExistence type="inferred from homology"/>
<dbReference type="InterPro" id="IPR002930">
    <property type="entry name" value="GCV_H"/>
</dbReference>
<comment type="subunit">
    <text evidence="3">The glycine cleavage system is composed of four proteins: P, T, L and H.</text>
</comment>
<feature type="domain" description="Lipoyl-binding" evidence="5">
    <location>
        <begin position="22"/>
        <end position="104"/>
    </location>
</feature>
<dbReference type="GO" id="GO:0019464">
    <property type="term" value="P:glycine decarboxylation via glycine cleavage system"/>
    <property type="evidence" value="ECO:0007669"/>
    <property type="project" value="UniProtKB-UniRule"/>
</dbReference>
<evidence type="ECO:0000256" key="3">
    <source>
        <dbReference type="HAMAP-Rule" id="MF_00272"/>
    </source>
</evidence>
<dbReference type="InterPro" id="IPR017453">
    <property type="entry name" value="GCV_H_sub"/>
</dbReference>
<dbReference type="SUPFAM" id="SSF51230">
    <property type="entry name" value="Single hybrid motif"/>
    <property type="match status" value="1"/>
</dbReference>
<dbReference type="GO" id="GO:0005960">
    <property type="term" value="C:glycine cleavage complex"/>
    <property type="evidence" value="ECO:0007669"/>
    <property type="project" value="InterPro"/>
</dbReference>
<protein>
    <recommendedName>
        <fullName evidence="3">Glycine cleavage system H protein</fullName>
    </recommendedName>
</protein>
<feature type="modified residue" description="N6-lipoyllysine" evidence="3 4">
    <location>
        <position position="63"/>
    </location>
</feature>
<sequence>MNTPKDLLYAASHEWLKIEGDEALIGITDFAQEQLGDLTFADLPSIGAKFNAGQEFGSLESVKAASEIYMPVAGTIIAVNETLEDSPELINSDPYTDGWLVRIKLDAKPEGLLSAEAYEESVNA</sequence>
<dbReference type="Proteomes" id="UP000186469">
    <property type="component" value="Unassembled WGS sequence"/>
</dbReference>
<dbReference type="GO" id="GO:0005829">
    <property type="term" value="C:cytosol"/>
    <property type="evidence" value="ECO:0007669"/>
    <property type="project" value="TreeGrafter"/>
</dbReference>
<dbReference type="PANTHER" id="PTHR11715:SF3">
    <property type="entry name" value="GLYCINE CLEAVAGE SYSTEM H PROTEIN-RELATED"/>
    <property type="match status" value="1"/>
</dbReference>
<accession>A0A1M7TK38</accession>
<dbReference type="PROSITE" id="PS00189">
    <property type="entry name" value="LIPOYL"/>
    <property type="match status" value="1"/>
</dbReference>
<keyword evidence="7" id="KW-1185">Reference proteome</keyword>
<evidence type="ECO:0000256" key="4">
    <source>
        <dbReference type="PIRSR" id="PIRSR617453-50"/>
    </source>
</evidence>
<organism evidence="6 7">
    <name type="scientific">Desulfovibrio litoralis DSM 11393</name>
    <dbReference type="NCBI Taxonomy" id="1121455"/>
    <lineage>
        <taxon>Bacteria</taxon>
        <taxon>Pseudomonadati</taxon>
        <taxon>Thermodesulfobacteriota</taxon>
        <taxon>Desulfovibrionia</taxon>
        <taxon>Desulfovibrionales</taxon>
        <taxon>Desulfovibrionaceae</taxon>
        <taxon>Desulfovibrio</taxon>
    </lineage>
</organism>
<dbReference type="RefSeq" id="WP_072697820.1">
    <property type="nucleotide sequence ID" value="NZ_FRDI01000014.1"/>
</dbReference>
<dbReference type="GO" id="GO:0009249">
    <property type="term" value="P:protein lipoylation"/>
    <property type="evidence" value="ECO:0007669"/>
    <property type="project" value="TreeGrafter"/>
</dbReference>
<dbReference type="AlphaFoldDB" id="A0A1M7TK38"/>
<dbReference type="Pfam" id="PF01597">
    <property type="entry name" value="GCV_H"/>
    <property type="match status" value="1"/>
</dbReference>
<dbReference type="InterPro" id="IPR003016">
    <property type="entry name" value="2-oxoA_DH_lipoyl-BS"/>
</dbReference>
<dbReference type="NCBIfam" id="NF002270">
    <property type="entry name" value="PRK01202.1"/>
    <property type="match status" value="1"/>
</dbReference>
<evidence type="ECO:0000256" key="1">
    <source>
        <dbReference type="ARBA" id="ARBA00009249"/>
    </source>
</evidence>